<feature type="domain" description="Thioredoxin" evidence="1">
    <location>
        <begin position="22"/>
        <end position="85"/>
    </location>
</feature>
<dbReference type="CDD" id="cd02947">
    <property type="entry name" value="TRX_family"/>
    <property type="match status" value="1"/>
</dbReference>
<reference evidence="2 3" key="1">
    <citation type="submission" date="2016-10" db="EMBL/GenBank/DDBJ databases">
        <authorList>
            <person name="de Groot N.N."/>
        </authorList>
    </citation>
    <scope>NUCLEOTIDE SEQUENCE [LARGE SCALE GENOMIC DNA]</scope>
    <source>
        <strain evidence="2 3">DSM 21633</strain>
    </source>
</reference>
<keyword evidence="3" id="KW-1185">Reference proteome</keyword>
<dbReference type="InterPro" id="IPR036249">
    <property type="entry name" value="Thioredoxin-like_sf"/>
</dbReference>
<dbReference type="Gene3D" id="3.40.30.10">
    <property type="entry name" value="Glutaredoxin"/>
    <property type="match status" value="1"/>
</dbReference>
<dbReference type="RefSeq" id="WP_091773459.1">
    <property type="nucleotide sequence ID" value="NZ_FOES01000013.1"/>
</dbReference>
<sequence>MREFKELHHNGDIDQLLEHQLSFLYISRKGCSVCHSLLPQVQYLMDQYPQIELGHIDVHDVPEVAGRFSIFTVPVLILFVDGKEYLREARIVQVNQFDEKVRKIYEGVLG</sequence>
<protein>
    <submittedName>
        <fullName evidence="2">Thioredoxin</fullName>
    </submittedName>
</protein>
<dbReference type="OrthoDB" id="411356at2"/>
<gene>
    <name evidence="2" type="ORF">SAMN05216362_11329</name>
</gene>
<evidence type="ECO:0000259" key="1">
    <source>
        <dbReference type="Pfam" id="PF00085"/>
    </source>
</evidence>
<dbReference type="AlphaFoldDB" id="A0A1H9FV10"/>
<dbReference type="SUPFAM" id="SSF52833">
    <property type="entry name" value="Thioredoxin-like"/>
    <property type="match status" value="1"/>
</dbReference>
<evidence type="ECO:0000313" key="3">
    <source>
        <dbReference type="Proteomes" id="UP000199427"/>
    </source>
</evidence>
<dbReference type="STRING" id="571933.SAMN05216362_11329"/>
<dbReference type="InterPro" id="IPR013766">
    <property type="entry name" value="Thioredoxin_domain"/>
</dbReference>
<dbReference type="Proteomes" id="UP000199427">
    <property type="component" value="Unassembled WGS sequence"/>
</dbReference>
<proteinExistence type="predicted"/>
<dbReference type="EMBL" id="FOES01000013">
    <property type="protein sequence ID" value="SEQ41706.1"/>
    <property type="molecule type" value="Genomic_DNA"/>
</dbReference>
<organism evidence="2 3">
    <name type="scientific">Piscibacillus halophilus</name>
    <dbReference type="NCBI Taxonomy" id="571933"/>
    <lineage>
        <taxon>Bacteria</taxon>
        <taxon>Bacillati</taxon>
        <taxon>Bacillota</taxon>
        <taxon>Bacilli</taxon>
        <taxon>Bacillales</taxon>
        <taxon>Bacillaceae</taxon>
        <taxon>Piscibacillus</taxon>
    </lineage>
</organism>
<evidence type="ECO:0000313" key="2">
    <source>
        <dbReference type="EMBL" id="SEQ41706.1"/>
    </source>
</evidence>
<name>A0A1H9FV10_9BACI</name>
<dbReference type="Pfam" id="PF00085">
    <property type="entry name" value="Thioredoxin"/>
    <property type="match status" value="1"/>
</dbReference>
<accession>A0A1H9FV10</accession>